<feature type="non-terminal residue" evidence="7">
    <location>
        <position position="211"/>
    </location>
</feature>
<comment type="caution">
    <text evidence="7">The sequence shown here is derived from an EMBL/GenBank/DDBJ whole genome shotgun (WGS) entry which is preliminary data.</text>
</comment>
<dbReference type="AlphaFoldDB" id="A0A5Q4BQX3"/>
<dbReference type="GO" id="GO:0006508">
    <property type="term" value="P:proteolysis"/>
    <property type="evidence" value="ECO:0007669"/>
    <property type="project" value="UniProtKB-KW"/>
</dbReference>
<proteinExistence type="inferred from homology"/>
<dbReference type="SUPFAM" id="SSF53474">
    <property type="entry name" value="alpha/beta-Hydrolases"/>
    <property type="match status" value="1"/>
</dbReference>
<evidence type="ECO:0000256" key="4">
    <source>
        <dbReference type="ARBA" id="ARBA00022801"/>
    </source>
</evidence>
<dbReference type="Pfam" id="PF00450">
    <property type="entry name" value="Peptidase_S10"/>
    <property type="match status" value="1"/>
</dbReference>
<comment type="similarity">
    <text evidence="1">Belongs to the peptidase S10 family.</text>
</comment>
<dbReference type="OrthoDB" id="443318at2759"/>
<accession>A0A5Q4BQX3</accession>
<dbReference type="PANTHER" id="PTHR11802:SF479">
    <property type="entry name" value="CARBOXYPEPTIDASE"/>
    <property type="match status" value="1"/>
</dbReference>
<evidence type="ECO:0000256" key="1">
    <source>
        <dbReference type="ARBA" id="ARBA00009431"/>
    </source>
</evidence>
<reference evidence="7 8" key="1">
    <citation type="journal article" date="2019" name="Sci. Rep.">
        <title>Colletotrichum shisoi sp. nov., an anthracnose pathogen of Perilla frutescens in Japan: molecular phylogenetic, morphological and genomic evidence.</title>
        <authorList>
            <person name="Gan P."/>
            <person name="Tsushima A."/>
            <person name="Hiroyama R."/>
            <person name="Narusaka M."/>
            <person name="Takano Y."/>
            <person name="Narusaka Y."/>
            <person name="Kawaradani M."/>
            <person name="Damm U."/>
            <person name="Shirasu K."/>
        </authorList>
    </citation>
    <scope>NUCLEOTIDE SEQUENCE [LARGE SCALE GENOMIC DNA]</scope>
    <source>
        <strain evidence="7 8">PG-2018a</strain>
    </source>
</reference>
<sequence>MKRLTFLFAWATAVSATSFRRDGRGLRLDHGFDEDSFAAAAVSPPKARPGREKHGFLNEETSKFSVNGASIPNVAFDAGESYAGLLPETPSENKNIVAWLMGGPGCSSIGELLQENGPISWKPGTYAPVRNPWSWHHLANVVWVDQPVGTGFSRGPVTATDQRDVARQFLCFRRRPETKLRIPHHGNADLGTLAGAGELGVWALARGARAH</sequence>
<organism evidence="7 8">
    <name type="scientific">Colletotrichum shisoi</name>
    <dbReference type="NCBI Taxonomy" id="2078593"/>
    <lineage>
        <taxon>Eukaryota</taxon>
        <taxon>Fungi</taxon>
        <taxon>Dikarya</taxon>
        <taxon>Ascomycota</taxon>
        <taxon>Pezizomycotina</taxon>
        <taxon>Sordariomycetes</taxon>
        <taxon>Hypocreomycetidae</taxon>
        <taxon>Glomerellales</taxon>
        <taxon>Glomerellaceae</taxon>
        <taxon>Colletotrichum</taxon>
        <taxon>Colletotrichum destructivum species complex</taxon>
    </lineage>
</organism>
<keyword evidence="4" id="KW-0378">Hydrolase</keyword>
<dbReference type="PANTHER" id="PTHR11802">
    <property type="entry name" value="SERINE PROTEASE FAMILY S10 SERINE CARBOXYPEPTIDASE"/>
    <property type="match status" value="1"/>
</dbReference>
<evidence type="ECO:0000313" key="7">
    <source>
        <dbReference type="EMBL" id="TQN69432.1"/>
    </source>
</evidence>
<evidence type="ECO:0000256" key="5">
    <source>
        <dbReference type="ARBA" id="ARBA00023180"/>
    </source>
</evidence>
<dbReference type="GO" id="GO:0004185">
    <property type="term" value="F:serine-type carboxypeptidase activity"/>
    <property type="evidence" value="ECO:0007669"/>
    <property type="project" value="InterPro"/>
</dbReference>
<feature type="chain" id="PRO_5025000362" evidence="6">
    <location>
        <begin position="17"/>
        <end position="211"/>
    </location>
</feature>
<dbReference type="Proteomes" id="UP000326340">
    <property type="component" value="Unassembled WGS sequence"/>
</dbReference>
<evidence type="ECO:0000256" key="6">
    <source>
        <dbReference type="SAM" id="SignalP"/>
    </source>
</evidence>
<evidence type="ECO:0000313" key="8">
    <source>
        <dbReference type="Proteomes" id="UP000326340"/>
    </source>
</evidence>
<keyword evidence="2 7" id="KW-0121">Carboxypeptidase</keyword>
<protein>
    <submittedName>
        <fullName evidence="7">Carboxypeptidase cpdS</fullName>
    </submittedName>
</protein>
<dbReference type="EMBL" id="PUHP01000521">
    <property type="protein sequence ID" value="TQN69432.1"/>
    <property type="molecule type" value="Genomic_DNA"/>
</dbReference>
<evidence type="ECO:0000256" key="2">
    <source>
        <dbReference type="ARBA" id="ARBA00022645"/>
    </source>
</evidence>
<evidence type="ECO:0000256" key="3">
    <source>
        <dbReference type="ARBA" id="ARBA00022670"/>
    </source>
</evidence>
<name>A0A5Q4BQX3_9PEZI</name>
<keyword evidence="5" id="KW-0325">Glycoprotein</keyword>
<dbReference type="Gene3D" id="3.40.50.1820">
    <property type="entry name" value="alpha/beta hydrolase"/>
    <property type="match status" value="1"/>
</dbReference>
<feature type="signal peptide" evidence="6">
    <location>
        <begin position="1"/>
        <end position="16"/>
    </location>
</feature>
<dbReference type="InterPro" id="IPR029058">
    <property type="entry name" value="AB_hydrolase_fold"/>
</dbReference>
<dbReference type="InterPro" id="IPR001563">
    <property type="entry name" value="Peptidase_S10"/>
</dbReference>
<keyword evidence="6" id="KW-0732">Signal</keyword>
<gene>
    <name evidence="7" type="primary">CpdS</name>
    <name evidence="7" type="ORF">CSHISOI_05899</name>
</gene>
<keyword evidence="8" id="KW-1185">Reference proteome</keyword>
<keyword evidence="3" id="KW-0645">Protease</keyword>